<dbReference type="KEGG" id="abp:AGABI1DRAFT109876"/>
<gene>
    <name evidence="1" type="ORF">AGABI1DRAFT_109876</name>
</gene>
<keyword evidence="2" id="KW-1185">Reference proteome</keyword>
<proteinExistence type="predicted"/>
<dbReference type="RefSeq" id="XP_007334635.1">
    <property type="nucleotide sequence ID" value="XM_007334573.1"/>
</dbReference>
<dbReference type="InParanoid" id="K5WVE5"/>
<dbReference type="GeneID" id="18822796"/>
<organism evidence="1 2">
    <name type="scientific">Agaricus bisporus var. burnettii (strain JB137-S8 / ATCC MYA-4627 / FGSC 10392)</name>
    <name type="common">White button mushroom</name>
    <dbReference type="NCBI Taxonomy" id="597362"/>
    <lineage>
        <taxon>Eukaryota</taxon>
        <taxon>Fungi</taxon>
        <taxon>Dikarya</taxon>
        <taxon>Basidiomycota</taxon>
        <taxon>Agaricomycotina</taxon>
        <taxon>Agaricomycetes</taxon>
        <taxon>Agaricomycetidae</taxon>
        <taxon>Agaricales</taxon>
        <taxon>Agaricineae</taxon>
        <taxon>Agaricaceae</taxon>
        <taxon>Agaricus</taxon>
    </lineage>
</organism>
<dbReference type="HOGENOM" id="CLU_2084148_0_0_1"/>
<protein>
    <submittedName>
        <fullName evidence="1">Uncharacterized protein</fullName>
    </submittedName>
</protein>
<sequence>MEAELIVKVELEEDFGPNVLKETRRSSTQRMALGTARRVEDLEGVVEALMTSCGGACAKESQDDDSEVWLWLPVKETPGVKDVLHVFMLVDWIGDFDERIGKTTRLMKEREDECLCL</sequence>
<dbReference type="Proteomes" id="UP000008493">
    <property type="component" value="Unassembled WGS sequence"/>
</dbReference>
<accession>K5WVE5</accession>
<dbReference type="AlphaFoldDB" id="K5WVE5"/>
<evidence type="ECO:0000313" key="2">
    <source>
        <dbReference type="Proteomes" id="UP000008493"/>
    </source>
</evidence>
<evidence type="ECO:0000313" key="1">
    <source>
        <dbReference type="EMBL" id="EKM74748.1"/>
    </source>
</evidence>
<reference evidence="2" key="1">
    <citation type="journal article" date="2012" name="Proc. Natl. Acad. Sci. U.S.A.">
        <title>Genome sequence of the button mushroom Agaricus bisporus reveals mechanisms governing adaptation to a humic-rich ecological niche.</title>
        <authorList>
            <person name="Morin E."/>
            <person name="Kohler A."/>
            <person name="Baker A.R."/>
            <person name="Foulongne-Oriol M."/>
            <person name="Lombard V."/>
            <person name="Nagy L.G."/>
            <person name="Ohm R.A."/>
            <person name="Patyshakuliyeva A."/>
            <person name="Brun A."/>
            <person name="Aerts A.L."/>
            <person name="Bailey A.M."/>
            <person name="Billette C."/>
            <person name="Coutinho P.M."/>
            <person name="Deakin G."/>
            <person name="Doddapaneni H."/>
            <person name="Floudas D."/>
            <person name="Grimwood J."/>
            <person name="Hilden K."/>
            <person name="Kuees U."/>
            <person name="LaButti K.M."/>
            <person name="Lapidus A."/>
            <person name="Lindquist E.A."/>
            <person name="Lucas S.M."/>
            <person name="Murat C."/>
            <person name="Riley R.W."/>
            <person name="Salamov A.A."/>
            <person name="Schmutz J."/>
            <person name="Subramanian V."/>
            <person name="Woesten H.A.B."/>
            <person name="Xu J."/>
            <person name="Eastwood D.C."/>
            <person name="Foster G.D."/>
            <person name="Sonnenberg A.S."/>
            <person name="Cullen D."/>
            <person name="de Vries R.P."/>
            <person name="Lundell T."/>
            <person name="Hibbett D.S."/>
            <person name="Henrissat B."/>
            <person name="Burton K.S."/>
            <person name="Kerrigan R.W."/>
            <person name="Challen M.P."/>
            <person name="Grigoriev I.V."/>
            <person name="Martin F."/>
        </authorList>
    </citation>
    <scope>NUCLEOTIDE SEQUENCE [LARGE SCALE GENOMIC DNA]</scope>
    <source>
        <strain evidence="2">JB137-S8 / ATCC MYA-4627 / FGSC 10392</strain>
    </source>
</reference>
<dbReference type="EMBL" id="JH971429">
    <property type="protein sequence ID" value="EKM74748.1"/>
    <property type="molecule type" value="Genomic_DNA"/>
</dbReference>
<name>K5WVE5_AGABU</name>